<keyword evidence="2" id="KW-1185">Reference proteome</keyword>
<protein>
    <submittedName>
        <fullName evidence="1">Uncharacterized protein</fullName>
    </submittedName>
</protein>
<dbReference type="Proteomes" id="UP001642360">
    <property type="component" value="Unassembled WGS sequence"/>
</dbReference>
<dbReference type="EMBL" id="CAUOFW020007392">
    <property type="protein sequence ID" value="CAK9179068.1"/>
    <property type="molecule type" value="Genomic_DNA"/>
</dbReference>
<dbReference type="AlphaFoldDB" id="A0ABC8UDB3"/>
<accession>A0ABC8UDB3</accession>
<proteinExistence type="predicted"/>
<gene>
    <name evidence="1" type="ORF">ILEXP_LOCUS49007</name>
</gene>
<reference evidence="1 2" key="1">
    <citation type="submission" date="2024-02" db="EMBL/GenBank/DDBJ databases">
        <authorList>
            <person name="Vignale AGUSTIN F."/>
            <person name="Sosa J E."/>
            <person name="Modenutti C."/>
        </authorList>
    </citation>
    <scope>NUCLEOTIDE SEQUENCE [LARGE SCALE GENOMIC DNA]</scope>
</reference>
<sequence>MGSGGGNFRRCWRLRQRLWSRPRLLIWRLRQRIESRAERSACSLVFEGVGAAFEVGAGDIIGSVFFSFLLTALA</sequence>
<evidence type="ECO:0000313" key="2">
    <source>
        <dbReference type="Proteomes" id="UP001642360"/>
    </source>
</evidence>
<evidence type="ECO:0000313" key="1">
    <source>
        <dbReference type="EMBL" id="CAK9179068.1"/>
    </source>
</evidence>
<comment type="caution">
    <text evidence="1">The sequence shown here is derived from an EMBL/GenBank/DDBJ whole genome shotgun (WGS) entry which is preliminary data.</text>
</comment>
<organism evidence="1 2">
    <name type="scientific">Ilex paraguariensis</name>
    <name type="common">yerba mate</name>
    <dbReference type="NCBI Taxonomy" id="185542"/>
    <lineage>
        <taxon>Eukaryota</taxon>
        <taxon>Viridiplantae</taxon>
        <taxon>Streptophyta</taxon>
        <taxon>Embryophyta</taxon>
        <taxon>Tracheophyta</taxon>
        <taxon>Spermatophyta</taxon>
        <taxon>Magnoliopsida</taxon>
        <taxon>eudicotyledons</taxon>
        <taxon>Gunneridae</taxon>
        <taxon>Pentapetalae</taxon>
        <taxon>asterids</taxon>
        <taxon>campanulids</taxon>
        <taxon>Aquifoliales</taxon>
        <taxon>Aquifoliaceae</taxon>
        <taxon>Ilex</taxon>
    </lineage>
</organism>
<name>A0ABC8UDB3_9AQUA</name>